<accession>A0A172ZI86</accession>
<sequence>MKKIPLYKQIKQHIQQKIISGELRYRDRVPSEQEMMEEYQVSKITVKNAMIELAEEGWVKRIQGKGTFVSLEPGARPLTAIQTGAAYYPYSQHTVPTPVIGLIIPTMKTRVIQKLIDYTEYYANQAGYQLILHITRECATNETEAIRQLTDRHVQGIIVFPTEDEKYSESLLRLSLDKFPFIFMDRYLRNIETYRVTSDNFAGSYQTVSYLLEKGHRHIALISPDNTNTAIQDRTLGLEHAYMDQHISIDKNLLCHVPLDILRTAGAQEYVTDFLQRYPYITAVFALTAEAADLTLASLHRLGRVEQTEIISFDDPGLPGVSCIMQDEQTMAMWAVKLLQSQMEGEYSPQEYVVPVRLNFLENRL</sequence>
<dbReference type="GO" id="GO:0000976">
    <property type="term" value="F:transcription cis-regulatory region binding"/>
    <property type="evidence" value="ECO:0007669"/>
    <property type="project" value="TreeGrafter"/>
</dbReference>
<dbReference type="InterPro" id="IPR036390">
    <property type="entry name" value="WH_DNA-bd_sf"/>
</dbReference>
<dbReference type="EMBL" id="CP013023">
    <property type="protein sequence ID" value="ANF97298.1"/>
    <property type="molecule type" value="Genomic_DNA"/>
</dbReference>
<evidence type="ECO:0000259" key="4">
    <source>
        <dbReference type="PROSITE" id="PS50949"/>
    </source>
</evidence>
<evidence type="ECO:0000256" key="1">
    <source>
        <dbReference type="ARBA" id="ARBA00023015"/>
    </source>
</evidence>
<dbReference type="InterPro" id="IPR000524">
    <property type="entry name" value="Tscrpt_reg_HTH_GntR"/>
</dbReference>
<keyword evidence="6" id="KW-1185">Reference proteome</keyword>
<dbReference type="PRINTS" id="PR00035">
    <property type="entry name" value="HTHGNTR"/>
</dbReference>
<feature type="domain" description="HTH gntR-type" evidence="4">
    <location>
        <begin position="4"/>
        <end position="72"/>
    </location>
</feature>
<dbReference type="SUPFAM" id="SSF53822">
    <property type="entry name" value="Periplasmic binding protein-like I"/>
    <property type="match status" value="1"/>
</dbReference>
<dbReference type="GO" id="GO:0003700">
    <property type="term" value="F:DNA-binding transcription factor activity"/>
    <property type="evidence" value="ECO:0007669"/>
    <property type="project" value="InterPro"/>
</dbReference>
<evidence type="ECO:0000313" key="6">
    <source>
        <dbReference type="Proteomes" id="UP000078148"/>
    </source>
</evidence>
<evidence type="ECO:0000256" key="2">
    <source>
        <dbReference type="ARBA" id="ARBA00023125"/>
    </source>
</evidence>
<proteinExistence type="predicted"/>
<dbReference type="Proteomes" id="UP000078148">
    <property type="component" value="Chromosome"/>
</dbReference>
<dbReference type="FunFam" id="1.10.10.10:FF:000079">
    <property type="entry name" value="GntR family transcriptional regulator"/>
    <property type="match status" value="1"/>
</dbReference>
<dbReference type="SUPFAM" id="SSF46785">
    <property type="entry name" value="Winged helix' DNA-binding domain"/>
    <property type="match status" value="1"/>
</dbReference>
<dbReference type="InterPro" id="IPR028082">
    <property type="entry name" value="Peripla_BP_I"/>
</dbReference>
<dbReference type="InterPro" id="IPR036388">
    <property type="entry name" value="WH-like_DNA-bd_sf"/>
</dbReference>
<keyword evidence="2" id="KW-0238">DNA-binding</keyword>
<evidence type="ECO:0000313" key="5">
    <source>
        <dbReference type="EMBL" id="ANF97298.1"/>
    </source>
</evidence>
<dbReference type="CDD" id="cd07377">
    <property type="entry name" value="WHTH_GntR"/>
    <property type="match status" value="1"/>
</dbReference>
<dbReference type="InterPro" id="IPR001761">
    <property type="entry name" value="Peripla_BP/Lac1_sug-bd_dom"/>
</dbReference>
<evidence type="ECO:0000256" key="3">
    <source>
        <dbReference type="ARBA" id="ARBA00023163"/>
    </source>
</evidence>
<dbReference type="STRING" id="1616788.AR543_15670"/>
<dbReference type="KEGG" id="pbv:AR543_15670"/>
<name>A0A172ZI86_9BACL</name>
<reference evidence="6" key="1">
    <citation type="submission" date="2015-10" db="EMBL/GenBank/DDBJ databases">
        <title>Genome of Paenibacillus bovis sp. nov.</title>
        <authorList>
            <person name="Wu Z."/>
            <person name="Gao C."/>
            <person name="Liu Z."/>
            <person name="Zheng H."/>
        </authorList>
    </citation>
    <scope>NUCLEOTIDE SEQUENCE [LARGE SCALE GENOMIC DNA]</scope>
    <source>
        <strain evidence="6">BD3526</strain>
    </source>
</reference>
<dbReference type="Pfam" id="PF00532">
    <property type="entry name" value="Peripla_BP_1"/>
    <property type="match status" value="1"/>
</dbReference>
<dbReference type="Pfam" id="PF00392">
    <property type="entry name" value="GntR"/>
    <property type="match status" value="1"/>
</dbReference>
<keyword evidence="3" id="KW-0804">Transcription</keyword>
<dbReference type="PROSITE" id="PS50949">
    <property type="entry name" value="HTH_GNTR"/>
    <property type="match status" value="1"/>
</dbReference>
<dbReference type="OrthoDB" id="9799482at2"/>
<reference evidence="5 6" key="2">
    <citation type="journal article" date="2016" name="Int. J. Syst. Evol. Microbiol.">
        <title>Paenibacillus bovis sp. nov., isolated from raw yak (Bos grunniens) milk.</title>
        <authorList>
            <person name="Gao C."/>
            <person name="Han J."/>
            <person name="Liu Z."/>
            <person name="Xu X."/>
            <person name="Hang F."/>
            <person name="Wu Z."/>
        </authorList>
    </citation>
    <scope>NUCLEOTIDE SEQUENCE [LARGE SCALE GENOMIC DNA]</scope>
    <source>
        <strain evidence="5 6">BD3526</strain>
    </source>
</reference>
<dbReference type="PANTHER" id="PTHR30146">
    <property type="entry name" value="LACI-RELATED TRANSCRIPTIONAL REPRESSOR"/>
    <property type="match status" value="1"/>
</dbReference>
<keyword evidence="1" id="KW-0805">Transcription regulation</keyword>
<dbReference type="PANTHER" id="PTHR30146:SF109">
    <property type="entry name" value="HTH-TYPE TRANSCRIPTIONAL REGULATOR GALS"/>
    <property type="match status" value="1"/>
</dbReference>
<dbReference type="SMART" id="SM00345">
    <property type="entry name" value="HTH_GNTR"/>
    <property type="match status" value="1"/>
</dbReference>
<dbReference type="AlphaFoldDB" id="A0A172ZI86"/>
<gene>
    <name evidence="5" type="ORF">AR543_15670</name>
</gene>
<dbReference type="CDD" id="cd06267">
    <property type="entry name" value="PBP1_LacI_sugar_binding-like"/>
    <property type="match status" value="1"/>
</dbReference>
<organism evidence="5 6">
    <name type="scientific">Paenibacillus bovis</name>
    <dbReference type="NCBI Taxonomy" id="1616788"/>
    <lineage>
        <taxon>Bacteria</taxon>
        <taxon>Bacillati</taxon>
        <taxon>Bacillota</taxon>
        <taxon>Bacilli</taxon>
        <taxon>Bacillales</taxon>
        <taxon>Paenibacillaceae</taxon>
        <taxon>Paenibacillus</taxon>
    </lineage>
</organism>
<dbReference type="Gene3D" id="3.40.50.2300">
    <property type="match status" value="2"/>
</dbReference>
<dbReference type="Gene3D" id="1.10.10.10">
    <property type="entry name" value="Winged helix-like DNA-binding domain superfamily/Winged helix DNA-binding domain"/>
    <property type="match status" value="1"/>
</dbReference>
<dbReference type="RefSeq" id="WP_060535410.1">
    <property type="nucleotide sequence ID" value="NZ_CP013023.1"/>
</dbReference>
<protein>
    <submittedName>
        <fullName evidence="5">GntR family transcriptional regulator</fullName>
    </submittedName>
</protein>